<dbReference type="Proteomes" id="UP001529510">
    <property type="component" value="Unassembled WGS sequence"/>
</dbReference>
<feature type="non-terminal residue" evidence="2">
    <location>
        <position position="1"/>
    </location>
</feature>
<sequence>LLVRAEAKLDVQDKDGDTPLHEALRHHTLSQLRQLQDMQDVSKVEPWEPSKNT</sequence>
<feature type="region of interest" description="Disordered" evidence="1">
    <location>
        <begin position="34"/>
        <end position="53"/>
    </location>
</feature>
<organism evidence="2 3">
    <name type="scientific">Cirrhinus mrigala</name>
    <name type="common">Mrigala</name>
    <dbReference type="NCBI Taxonomy" id="683832"/>
    <lineage>
        <taxon>Eukaryota</taxon>
        <taxon>Metazoa</taxon>
        <taxon>Chordata</taxon>
        <taxon>Craniata</taxon>
        <taxon>Vertebrata</taxon>
        <taxon>Euteleostomi</taxon>
        <taxon>Actinopterygii</taxon>
        <taxon>Neopterygii</taxon>
        <taxon>Teleostei</taxon>
        <taxon>Ostariophysi</taxon>
        <taxon>Cypriniformes</taxon>
        <taxon>Cyprinidae</taxon>
        <taxon>Labeoninae</taxon>
        <taxon>Labeonini</taxon>
        <taxon>Cirrhinus</taxon>
    </lineage>
</organism>
<feature type="non-terminal residue" evidence="2">
    <location>
        <position position="53"/>
    </location>
</feature>
<dbReference type="InterPro" id="IPR036770">
    <property type="entry name" value="Ankyrin_rpt-contain_sf"/>
</dbReference>
<gene>
    <name evidence="2" type="ORF">M9458_002972</name>
</gene>
<evidence type="ECO:0000256" key="1">
    <source>
        <dbReference type="SAM" id="MobiDB-lite"/>
    </source>
</evidence>
<feature type="compositionally biased region" description="Basic and acidic residues" evidence="1">
    <location>
        <begin position="40"/>
        <end position="53"/>
    </location>
</feature>
<dbReference type="SUPFAM" id="SSF48403">
    <property type="entry name" value="Ankyrin repeat"/>
    <property type="match status" value="1"/>
</dbReference>
<dbReference type="AlphaFoldDB" id="A0ABD0RMN8"/>
<dbReference type="Gene3D" id="1.25.40.20">
    <property type="entry name" value="Ankyrin repeat-containing domain"/>
    <property type="match status" value="1"/>
</dbReference>
<name>A0ABD0RMN8_CIRMR</name>
<evidence type="ECO:0000313" key="3">
    <source>
        <dbReference type="Proteomes" id="UP001529510"/>
    </source>
</evidence>
<proteinExistence type="predicted"/>
<dbReference type="EMBL" id="JAMKFB020000002">
    <property type="protein sequence ID" value="KAL0199785.1"/>
    <property type="molecule type" value="Genomic_DNA"/>
</dbReference>
<protein>
    <submittedName>
        <fullName evidence="2">Uncharacterized protein</fullName>
    </submittedName>
</protein>
<keyword evidence="3" id="KW-1185">Reference proteome</keyword>
<feature type="region of interest" description="Disordered" evidence="1">
    <location>
        <begin position="1"/>
        <end position="20"/>
    </location>
</feature>
<evidence type="ECO:0000313" key="2">
    <source>
        <dbReference type="EMBL" id="KAL0199785.1"/>
    </source>
</evidence>
<reference evidence="2 3" key="1">
    <citation type="submission" date="2024-05" db="EMBL/GenBank/DDBJ databases">
        <title>Genome sequencing and assembly of Indian major carp, Cirrhinus mrigala (Hamilton, 1822).</title>
        <authorList>
            <person name="Mohindra V."/>
            <person name="Chowdhury L.M."/>
            <person name="Lal K."/>
            <person name="Jena J.K."/>
        </authorList>
    </citation>
    <scope>NUCLEOTIDE SEQUENCE [LARGE SCALE GENOMIC DNA]</scope>
    <source>
        <strain evidence="2">CM1030</strain>
        <tissue evidence="2">Blood</tissue>
    </source>
</reference>
<comment type="caution">
    <text evidence="2">The sequence shown here is derived from an EMBL/GenBank/DDBJ whole genome shotgun (WGS) entry which is preliminary data.</text>
</comment>
<accession>A0ABD0RMN8</accession>